<protein>
    <submittedName>
        <fullName evidence="4">Pilin (Type 1 fimbria component protein)</fullName>
    </submittedName>
</protein>
<dbReference type="InterPro" id="IPR050263">
    <property type="entry name" value="Bact_Fimbrial_Adh_Pro"/>
</dbReference>
<dbReference type="InterPro" id="IPR036937">
    <property type="entry name" value="Adhesion_dom_fimbrial_sf"/>
</dbReference>
<keyword evidence="1 2" id="KW-0732">Signal</keyword>
<dbReference type="GO" id="GO:0043709">
    <property type="term" value="P:cell adhesion involved in single-species biofilm formation"/>
    <property type="evidence" value="ECO:0007669"/>
    <property type="project" value="TreeGrafter"/>
</dbReference>
<evidence type="ECO:0000313" key="5">
    <source>
        <dbReference type="Proteomes" id="UP000198908"/>
    </source>
</evidence>
<evidence type="ECO:0000313" key="4">
    <source>
        <dbReference type="EMBL" id="SDD02081.1"/>
    </source>
</evidence>
<evidence type="ECO:0000256" key="1">
    <source>
        <dbReference type="ARBA" id="ARBA00022729"/>
    </source>
</evidence>
<gene>
    <name evidence="4" type="ORF">SAMN05421548_11373</name>
</gene>
<dbReference type="Pfam" id="PF00419">
    <property type="entry name" value="Fimbrial"/>
    <property type="match status" value="1"/>
</dbReference>
<dbReference type="Gene3D" id="2.60.40.1090">
    <property type="entry name" value="Fimbrial-type adhesion domain"/>
    <property type="match status" value="1"/>
</dbReference>
<sequence length="325" mass="33404">MNCFSSVLGRTLLAIAQDVHKRCATIGLVAAALLAGMSSPVFAVNPDTTSYPPFSSRTITTATQYPAGTVLATDSLTPTQLCNASSCTLVAMQLYNRDSYYTGGPNLATEVQGIAFRILANGKPLPSSSTTITLTTSLVFQLIATGDPIIAGQIGASSSPSYAVTTLDRGASLPALVWYFFPKATIKTQSCSVPNQTITLPSVSSGNFSGLGTTSGAQNFSITLQNCPAGVSRVGYSLTPVGSETTGYAGTLPLGSGSTATGVRIRVTDTNGTPVTFNTSNKLTAYNPATGGSYSVSFQASYIQTGASVKPGSVSGSMQVLVDYQ</sequence>
<proteinExistence type="predicted"/>
<name>A0A1G6RCB8_9BURK</name>
<evidence type="ECO:0000259" key="3">
    <source>
        <dbReference type="Pfam" id="PF00419"/>
    </source>
</evidence>
<feature type="domain" description="Fimbrial-type adhesion" evidence="3">
    <location>
        <begin position="184"/>
        <end position="325"/>
    </location>
</feature>
<accession>A0A1G6RCB8</accession>
<dbReference type="SUPFAM" id="SSF49401">
    <property type="entry name" value="Bacterial adhesins"/>
    <property type="match status" value="1"/>
</dbReference>
<feature type="chain" id="PRO_5011649049" evidence="2">
    <location>
        <begin position="44"/>
        <end position="325"/>
    </location>
</feature>
<dbReference type="PANTHER" id="PTHR33420:SF3">
    <property type="entry name" value="FIMBRIAL SUBUNIT ELFA"/>
    <property type="match status" value="1"/>
</dbReference>
<dbReference type="AlphaFoldDB" id="A0A1G6RCB8"/>
<dbReference type="STRING" id="416944.SAMN05421548_11373"/>
<keyword evidence="5" id="KW-1185">Reference proteome</keyword>
<dbReference type="InterPro" id="IPR000259">
    <property type="entry name" value="Adhesion_dom_fimbrial"/>
</dbReference>
<dbReference type="EMBL" id="FMYQ01000013">
    <property type="protein sequence ID" value="SDD02081.1"/>
    <property type="molecule type" value="Genomic_DNA"/>
</dbReference>
<dbReference type="OrthoDB" id="8970959at2"/>
<dbReference type="InterPro" id="IPR008966">
    <property type="entry name" value="Adhesion_dom_sf"/>
</dbReference>
<feature type="signal peptide" evidence="2">
    <location>
        <begin position="1"/>
        <end position="43"/>
    </location>
</feature>
<organism evidence="4 5">
    <name type="scientific">Paraburkholderia lycopersici</name>
    <dbReference type="NCBI Taxonomy" id="416944"/>
    <lineage>
        <taxon>Bacteria</taxon>
        <taxon>Pseudomonadati</taxon>
        <taxon>Pseudomonadota</taxon>
        <taxon>Betaproteobacteria</taxon>
        <taxon>Burkholderiales</taxon>
        <taxon>Burkholderiaceae</taxon>
        <taxon>Paraburkholderia</taxon>
    </lineage>
</organism>
<dbReference type="RefSeq" id="WP_091998042.1">
    <property type="nucleotide sequence ID" value="NZ_FMYQ01000013.1"/>
</dbReference>
<dbReference type="PANTHER" id="PTHR33420">
    <property type="entry name" value="FIMBRIAL SUBUNIT ELFA-RELATED"/>
    <property type="match status" value="1"/>
</dbReference>
<evidence type="ECO:0000256" key="2">
    <source>
        <dbReference type="SAM" id="SignalP"/>
    </source>
</evidence>
<reference evidence="5" key="1">
    <citation type="submission" date="2016-09" db="EMBL/GenBank/DDBJ databases">
        <authorList>
            <person name="Varghese N."/>
            <person name="Submissions S."/>
        </authorList>
    </citation>
    <scope>NUCLEOTIDE SEQUENCE [LARGE SCALE GENOMIC DNA]</scope>
    <source>
        <strain evidence="5">TNe-862</strain>
    </source>
</reference>
<dbReference type="Proteomes" id="UP000198908">
    <property type="component" value="Unassembled WGS sequence"/>
</dbReference>
<dbReference type="GO" id="GO:0009289">
    <property type="term" value="C:pilus"/>
    <property type="evidence" value="ECO:0007669"/>
    <property type="project" value="InterPro"/>
</dbReference>